<dbReference type="InterPro" id="IPR020617">
    <property type="entry name" value="Thiolase_C"/>
</dbReference>
<dbReference type="OrthoDB" id="5404651at2759"/>
<evidence type="ECO:0000256" key="5">
    <source>
        <dbReference type="ARBA" id="ARBA00023315"/>
    </source>
</evidence>
<evidence type="ECO:0000256" key="4">
    <source>
        <dbReference type="ARBA" id="ARBA00022958"/>
    </source>
</evidence>
<sequence length="395" mass="42540">MKSFGQKVYIAAFKRTPIGKFMGSLATVPAVKLGVSALLAALEETELDISQIDEVMIGCMFGGMGQGPARMVALGVGLTYSTVCTTINKACSSSLKATTLAAQSIALGHNRIVAAGGIENMSLAPFFIENYREGQSFGNSKIRDLLNSDGVFCKHSNLTMGLCSERTISKYSITREEQDNFCAESYRRANKAWERGFYAKEVTKIVKEVKGKKIEVCEDDEYKKVNYDKIPLLKPVFESGGTITAANASGFNDGAAMLVLMDEKSLKDNEMKPIARILSYADHEVEPVHFGTAPTGAIEKALKRANLNINDIQLWEINENFSSIAIVNMKMLGLDHSKVNINGGAVALGHPFATSGARIVCTLINSLREQNKTLGCAAICNGGGGATAIIIEVLN</sequence>
<dbReference type="InterPro" id="IPR016039">
    <property type="entry name" value="Thiolase-like"/>
</dbReference>
<keyword evidence="3" id="KW-0479">Metal-binding</keyword>
<feature type="active site" description="Acyl-thioester intermediate" evidence="6">
    <location>
        <position position="91"/>
    </location>
</feature>
<organism evidence="10 11">
    <name type="scientific">Stentor coeruleus</name>
    <dbReference type="NCBI Taxonomy" id="5963"/>
    <lineage>
        <taxon>Eukaryota</taxon>
        <taxon>Sar</taxon>
        <taxon>Alveolata</taxon>
        <taxon>Ciliophora</taxon>
        <taxon>Postciliodesmatophora</taxon>
        <taxon>Heterotrichea</taxon>
        <taxon>Heterotrichida</taxon>
        <taxon>Stentoridae</taxon>
        <taxon>Stentor</taxon>
    </lineage>
</organism>
<protein>
    <recommendedName>
        <fullName evidence="12">Thiolase N-terminal domain-containing protein</fullName>
    </recommendedName>
</protein>
<dbReference type="GO" id="GO:0006635">
    <property type="term" value="P:fatty acid beta-oxidation"/>
    <property type="evidence" value="ECO:0007669"/>
    <property type="project" value="TreeGrafter"/>
</dbReference>
<keyword evidence="5 7" id="KW-0012">Acyltransferase</keyword>
<dbReference type="GO" id="GO:0046872">
    <property type="term" value="F:metal ion binding"/>
    <property type="evidence" value="ECO:0007669"/>
    <property type="project" value="UniProtKB-KW"/>
</dbReference>
<dbReference type="PANTHER" id="PTHR18919">
    <property type="entry name" value="ACETYL-COA C-ACYLTRANSFERASE"/>
    <property type="match status" value="1"/>
</dbReference>
<dbReference type="PIRSF" id="PIRSF000429">
    <property type="entry name" value="Ac-CoA_Ac_transf"/>
    <property type="match status" value="1"/>
</dbReference>
<dbReference type="GO" id="GO:0003985">
    <property type="term" value="F:acetyl-CoA C-acetyltransferase activity"/>
    <property type="evidence" value="ECO:0007669"/>
    <property type="project" value="TreeGrafter"/>
</dbReference>
<evidence type="ECO:0000259" key="9">
    <source>
        <dbReference type="Pfam" id="PF02803"/>
    </source>
</evidence>
<dbReference type="InterPro" id="IPR002155">
    <property type="entry name" value="Thiolase"/>
</dbReference>
<dbReference type="EMBL" id="MPUH01000644">
    <property type="protein sequence ID" value="OMJ76212.1"/>
    <property type="molecule type" value="Genomic_DNA"/>
</dbReference>
<dbReference type="Pfam" id="PF00108">
    <property type="entry name" value="Thiolase_N"/>
    <property type="match status" value="1"/>
</dbReference>
<dbReference type="Pfam" id="PF02803">
    <property type="entry name" value="Thiolase_C"/>
    <property type="match status" value="1"/>
</dbReference>
<dbReference type="InterPro" id="IPR020616">
    <property type="entry name" value="Thiolase_N"/>
</dbReference>
<comment type="caution">
    <text evidence="10">The sequence shown here is derived from an EMBL/GenBank/DDBJ whole genome shotgun (WGS) entry which is preliminary data.</text>
</comment>
<proteinExistence type="inferred from homology"/>
<gene>
    <name evidence="10" type="ORF">SteCoe_24468</name>
</gene>
<dbReference type="SUPFAM" id="SSF53901">
    <property type="entry name" value="Thiolase-like"/>
    <property type="match status" value="2"/>
</dbReference>
<evidence type="ECO:0000259" key="8">
    <source>
        <dbReference type="Pfam" id="PF00108"/>
    </source>
</evidence>
<dbReference type="InterPro" id="IPR020613">
    <property type="entry name" value="Thiolase_CS"/>
</dbReference>
<dbReference type="PANTHER" id="PTHR18919:SF156">
    <property type="entry name" value="ACETYL-COA ACETYLTRANSFERASE, MITOCHONDRIAL"/>
    <property type="match status" value="1"/>
</dbReference>
<evidence type="ECO:0000256" key="2">
    <source>
        <dbReference type="ARBA" id="ARBA00022679"/>
    </source>
</evidence>
<keyword evidence="2 7" id="KW-0808">Transferase</keyword>
<keyword evidence="11" id="KW-1185">Reference proteome</keyword>
<comment type="similarity">
    <text evidence="1 7">Belongs to the thiolase-like superfamily. Thiolase family.</text>
</comment>
<evidence type="ECO:0008006" key="12">
    <source>
        <dbReference type="Google" id="ProtNLM"/>
    </source>
</evidence>
<dbReference type="PROSITE" id="PS00737">
    <property type="entry name" value="THIOLASE_2"/>
    <property type="match status" value="1"/>
</dbReference>
<evidence type="ECO:0000313" key="10">
    <source>
        <dbReference type="EMBL" id="OMJ76212.1"/>
    </source>
</evidence>
<dbReference type="Gene3D" id="3.40.47.10">
    <property type="match status" value="1"/>
</dbReference>
<feature type="domain" description="Thiolase N-terminal" evidence="8">
    <location>
        <begin position="8"/>
        <end position="263"/>
    </location>
</feature>
<feature type="active site" description="Proton acceptor" evidence="6">
    <location>
        <position position="350"/>
    </location>
</feature>
<reference evidence="10 11" key="1">
    <citation type="submission" date="2016-11" db="EMBL/GenBank/DDBJ databases">
        <title>The macronuclear genome of Stentor coeruleus: a giant cell with tiny introns.</title>
        <authorList>
            <person name="Slabodnick M."/>
            <person name="Ruby J.G."/>
            <person name="Reiff S.B."/>
            <person name="Swart E.C."/>
            <person name="Gosai S."/>
            <person name="Prabakaran S."/>
            <person name="Witkowska E."/>
            <person name="Larue G.E."/>
            <person name="Fisher S."/>
            <person name="Freeman R.M."/>
            <person name="Gunawardena J."/>
            <person name="Chu W."/>
            <person name="Stover N.A."/>
            <person name="Gregory B.D."/>
            <person name="Nowacki M."/>
            <person name="Derisi J."/>
            <person name="Roy S.W."/>
            <person name="Marshall W.F."/>
            <person name="Sood P."/>
        </authorList>
    </citation>
    <scope>NUCLEOTIDE SEQUENCE [LARGE SCALE GENOMIC DNA]</scope>
    <source>
        <strain evidence="10">WM001</strain>
    </source>
</reference>
<dbReference type="GO" id="GO:0005739">
    <property type="term" value="C:mitochondrion"/>
    <property type="evidence" value="ECO:0007669"/>
    <property type="project" value="TreeGrafter"/>
</dbReference>
<dbReference type="CDD" id="cd00751">
    <property type="entry name" value="thiolase"/>
    <property type="match status" value="1"/>
</dbReference>
<name>A0A1R2BHG7_9CILI</name>
<evidence type="ECO:0000256" key="1">
    <source>
        <dbReference type="ARBA" id="ARBA00010982"/>
    </source>
</evidence>
<accession>A0A1R2BHG7</accession>
<dbReference type="AlphaFoldDB" id="A0A1R2BHG7"/>
<dbReference type="NCBIfam" id="TIGR01930">
    <property type="entry name" value="AcCoA-C-Actrans"/>
    <property type="match status" value="1"/>
</dbReference>
<evidence type="ECO:0000256" key="3">
    <source>
        <dbReference type="ARBA" id="ARBA00022723"/>
    </source>
</evidence>
<dbReference type="Proteomes" id="UP000187209">
    <property type="component" value="Unassembled WGS sequence"/>
</dbReference>
<evidence type="ECO:0000256" key="7">
    <source>
        <dbReference type="RuleBase" id="RU003557"/>
    </source>
</evidence>
<feature type="active site" description="Proton acceptor" evidence="6">
    <location>
        <position position="380"/>
    </location>
</feature>
<feature type="domain" description="Thiolase C-terminal" evidence="9">
    <location>
        <begin position="272"/>
        <end position="392"/>
    </location>
</feature>
<keyword evidence="4" id="KW-0630">Potassium</keyword>
<evidence type="ECO:0000256" key="6">
    <source>
        <dbReference type="PIRSR" id="PIRSR000429-1"/>
    </source>
</evidence>
<evidence type="ECO:0000313" key="11">
    <source>
        <dbReference type="Proteomes" id="UP000187209"/>
    </source>
</evidence>